<keyword evidence="3" id="KW-1185">Reference proteome</keyword>
<evidence type="ECO:0000313" key="3">
    <source>
        <dbReference type="Proteomes" id="UP000324897"/>
    </source>
</evidence>
<feature type="non-terminal residue" evidence="2">
    <location>
        <position position="1"/>
    </location>
</feature>
<name>A0A5J9SD01_9POAL</name>
<comment type="caution">
    <text evidence="2">The sequence shown here is derived from an EMBL/GenBank/DDBJ whole genome shotgun (WGS) entry which is preliminary data.</text>
</comment>
<dbReference type="Gramene" id="TVT96748">
    <property type="protein sequence ID" value="TVT96748"/>
    <property type="gene ID" value="EJB05_58044"/>
</dbReference>
<dbReference type="Proteomes" id="UP000324897">
    <property type="component" value="Unassembled WGS sequence"/>
</dbReference>
<accession>A0A5J9SD01</accession>
<dbReference type="PANTHER" id="PTHR31901:SF60">
    <property type="match status" value="1"/>
</dbReference>
<evidence type="ECO:0000259" key="1">
    <source>
        <dbReference type="Pfam" id="PF23572"/>
    </source>
</evidence>
<gene>
    <name evidence="2" type="ORF">EJB05_58044</name>
</gene>
<feature type="domain" description="GH3 C-terminal" evidence="1">
    <location>
        <begin position="85"/>
        <end position="157"/>
    </location>
</feature>
<evidence type="ECO:0000313" key="2">
    <source>
        <dbReference type="EMBL" id="TVT96748.1"/>
    </source>
</evidence>
<dbReference type="GO" id="GO:0016881">
    <property type="term" value="F:acid-amino acid ligase activity"/>
    <property type="evidence" value="ECO:0007669"/>
    <property type="project" value="TreeGrafter"/>
</dbReference>
<dbReference type="InterPro" id="IPR055378">
    <property type="entry name" value="GH3_C"/>
</dbReference>
<dbReference type="EMBL" id="RWGY01001132">
    <property type="protein sequence ID" value="TVT96748.1"/>
    <property type="molecule type" value="Genomic_DNA"/>
</dbReference>
<dbReference type="InterPro" id="IPR004993">
    <property type="entry name" value="GH3"/>
</dbReference>
<reference evidence="2 3" key="1">
    <citation type="journal article" date="2019" name="Sci. Rep.">
        <title>A high-quality genome of Eragrostis curvula grass provides insights into Poaceae evolution and supports new strategies to enhance forage quality.</title>
        <authorList>
            <person name="Carballo J."/>
            <person name="Santos B.A.C.M."/>
            <person name="Zappacosta D."/>
            <person name="Garbus I."/>
            <person name="Selva J.P."/>
            <person name="Gallo C.A."/>
            <person name="Diaz A."/>
            <person name="Albertini E."/>
            <person name="Caccamo M."/>
            <person name="Echenique V."/>
        </authorList>
    </citation>
    <scope>NUCLEOTIDE SEQUENCE [LARGE SCALE GENOMIC DNA]</scope>
    <source>
        <strain evidence="3">cv. Victoria</strain>
        <tissue evidence="2">Leaf</tissue>
    </source>
</reference>
<sequence length="173" mass="19313">MSAWWRYRRMAGWRGSPAMRRGKVWVRVTASCGVGLKRNPNSSILSRNAAISMDAERGSGATGRDWGARWNVLLSVDADKTNEAELQRAVERASSALIHGAAVLDYTSRACTGSIPGHYVIYWELLLLANMKVNDDVLERCCLEMEEAHGFVYRENRVAQGLTMDRSPILILV</sequence>
<dbReference type="GO" id="GO:0005737">
    <property type="term" value="C:cytoplasm"/>
    <property type="evidence" value="ECO:0007669"/>
    <property type="project" value="TreeGrafter"/>
</dbReference>
<dbReference type="Pfam" id="PF23572">
    <property type="entry name" value="GH3_C"/>
    <property type="match status" value="1"/>
</dbReference>
<proteinExistence type="predicted"/>
<dbReference type="OrthoDB" id="10004661at2759"/>
<dbReference type="AlphaFoldDB" id="A0A5J9SD01"/>
<dbReference type="PANTHER" id="PTHR31901">
    <property type="entry name" value="GH3 DOMAIN-CONTAINING PROTEIN"/>
    <property type="match status" value="1"/>
</dbReference>
<organism evidence="2 3">
    <name type="scientific">Eragrostis curvula</name>
    <name type="common">weeping love grass</name>
    <dbReference type="NCBI Taxonomy" id="38414"/>
    <lineage>
        <taxon>Eukaryota</taxon>
        <taxon>Viridiplantae</taxon>
        <taxon>Streptophyta</taxon>
        <taxon>Embryophyta</taxon>
        <taxon>Tracheophyta</taxon>
        <taxon>Spermatophyta</taxon>
        <taxon>Magnoliopsida</taxon>
        <taxon>Liliopsida</taxon>
        <taxon>Poales</taxon>
        <taxon>Poaceae</taxon>
        <taxon>PACMAD clade</taxon>
        <taxon>Chloridoideae</taxon>
        <taxon>Eragrostideae</taxon>
        <taxon>Eragrostidinae</taxon>
        <taxon>Eragrostis</taxon>
    </lineage>
</organism>
<protein>
    <recommendedName>
        <fullName evidence="1">GH3 C-terminal domain-containing protein</fullName>
    </recommendedName>
</protein>